<accession>A0A176WGZ3</accession>
<keyword evidence="2" id="KW-1185">Reference proteome</keyword>
<organism evidence="1 2">
    <name type="scientific">Marchantia polymorpha subsp. ruderalis</name>
    <dbReference type="NCBI Taxonomy" id="1480154"/>
    <lineage>
        <taxon>Eukaryota</taxon>
        <taxon>Viridiplantae</taxon>
        <taxon>Streptophyta</taxon>
        <taxon>Embryophyta</taxon>
        <taxon>Marchantiophyta</taxon>
        <taxon>Marchantiopsida</taxon>
        <taxon>Marchantiidae</taxon>
        <taxon>Marchantiales</taxon>
        <taxon>Marchantiaceae</taxon>
        <taxon>Marchantia</taxon>
    </lineage>
</organism>
<dbReference type="AlphaFoldDB" id="A0A176WGZ3"/>
<gene>
    <name evidence="1" type="ORF">AXG93_725s1050</name>
</gene>
<sequence length="217" mass="23923">MVGGRANVQLTIAVVLQAIDSRRAAFGASVGYALRYGHGPKRPWGAVILGLASPRLDMVVLFGAVSDCGYEGSDMRSTWGLGCAVWCQSPYALRGRGEEEAVVGEEKGREEELVWHMVEGRGGRFLGEQRAEGSRTQQQQLCKRRRGRSLAGLSCHVWGIWHTSARKRNWRHRTATGCLDRFANVRHSLLPKSSELAFLLQAWRAATADACSEAWLG</sequence>
<name>A0A176WGZ3_MARPO</name>
<evidence type="ECO:0000313" key="1">
    <source>
        <dbReference type="EMBL" id="OAE31416.1"/>
    </source>
</evidence>
<dbReference type="EMBL" id="LVLJ01001095">
    <property type="protein sequence ID" value="OAE31416.1"/>
    <property type="molecule type" value="Genomic_DNA"/>
</dbReference>
<reference evidence="1" key="1">
    <citation type="submission" date="2016-03" db="EMBL/GenBank/DDBJ databases">
        <title>Mechanisms controlling the formation of the plant cell surface in tip-growing cells are functionally conserved among land plants.</title>
        <authorList>
            <person name="Honkanen S."/>
            <person name="Jones V.A."/>
            <person name="Morieri G."/>
            <person name="Champion C."/>
            <person name="Hetherington A.J."/>
            <person name="Kelly S."/>
            <person name="Saint-Marcoux D."/>
            <person name="Proust H."/>
            <person name="Prescott H."/>
            <person name="Dolan L."/>
        </authorList>
    </citation>
    <scope>NUCLEOTIDE SEQUENCE [LARGE SCALE GENOMIC DNA]</scope>
    <source>
        <tissue evidence="1">Whole gametophyte</tissue>
    </source>
</reference>
<comment type="caution">
    <text evidence="1">The sequence shown here is derived from an EMBL/GenBank/DDBJ whole genome shotgun (WGS) entry which is preliminary data.</text>
</comment>
<proteinExistence type="predicted"/>
<protein>
    <submittedName>
        <fullName evidence="1">Uncharacterized protein</fullName>
    </submittedName>
</protein>
<dbReference type="Proteomes" id="UP000077202">
    <property type="component" value="Unassembled WGS sequence"/>
</dbReference>
<evidence type="ECO:0000313" key="2">
    <source>
        <dbReference type="Proteomes" id="UP000077202"/>
    </source>
</evidence>